<name>A0A316DDY2_9BACL</name>
<organism evidence="1 2">
    <name type="scientific">Tumebacillus permanentifrigoris</name>
    <dbReference type="NCBI Taxonomy" id="378543"/>
    <lineage>
        <taxon>Bacteria</taxon>
        <taxon>Bacillati</taxon>
        <taxon>Bacillota</taxon>
        <taxon>Bacilli</taxon>
        <taxon>Bacillales</taxon>
        <taxon>Alicyclobacillaceae</taxon>
        <taxon>Tumebacillus</taxon>
    </lineage>
</organism>
<keyword evidence="2" id="KW-1185">Reference proteome</keyword>
<dbReference type="RefSeq" id="WP_109688410.1">
    <property type="nucleotide sequence ID" value="NZ_QGGL01000006.1"/>
</dbReference>
<evidence type="ECO:0000313" key="2">
    <source>
        <dbReference type="Proteomes" id="UP000245634"/>
    </source>
</evidence>
<sequence length="88" mass="10516">MEEHEKQEQEQTCQTESCCGSDCSCNCNIEVEHLEDGYRVTIRGDKEKVEKHRRVADAYVNFLNEQKKAHTWLPLPLRWLLRWFNCCK</sequence>
<dbReference type="OrthoDB" id="2453377at2"/>
<accession>A0A316DDY2</accession>
<dbReference type="Proteomes" id="UP000245634">
    <property type="component" value="Unassembled WGS sequence"/>
</dbReference>
<proteinExistence type="predicted"/>
<gene>
    <name evidence="1" type="ORF">C7459_106147</name>
</gene>
<dbReference type="AlphaFoldDB" id="A0A316DDY2"/>
<reference evidence="1 2" key="1">
    <citation type="submission" date="2018-05" db="EMBL/GenBank/DDBJ databases">
        <title>Genomic Encyclopedia of Type Strains, Phase IV (KMG-IV): sequencing the most valuable type-strain genomes for metagenomic binning, comparative biology and taxonomic classification.</title>
        <authorList>
            <person name="Goeker M."/>
        </authorList>
    </citation>
    <scope>NUCLEOTIDE SEQUENCE [LARGE SCALE GENOMIC DNA]</scope>
    <source>
        <strain evidence="1 2">DSM 18773</strain>
    </source>
</reference>
<evidence type="ECO:0000313" key="1">
    <source>
        <dbReference type="EMBL" id="PWK13867.1"/>
    </source>
</evidence>
<dbReference type="EMBL" id="QGGL01000006">
    <property type="protein sequence ID" value="PWK13867.1"/>
    <property type="molecule type" value="Genomic_DNA"/>
</dbReference>
<protein>
    <submittedName>
        <fullName evidence="1">Uncharacterized protein</fullName>
    </submittedName>
</protein>
<comment type="caution">
    <text evidence="1">The sequence shown here is derived from an EMBL/GenBank/DDBJ whole genome shotgun (WGS) entry which is preliminary data.</text>
</comment>